<accession>A0ABW4WK23</accession>
<comment type="caution">
    <text evidence="5">The sequence shown here is derived from an EMBL/GenBank/DDBJ whole genome shotgun (WGS) entry which is preliminary data.</text>
</comment>
<feature type="domain" description="GntR C-terminal" evidence="4">
    <location>
        <begin position="3"/>
        <end position="87"/>
    </location>
</feature>
<gene>
    <name evidence="5" type="ORF">ACFSQT_23090</name>
</gene>
<keyword evidence="2" id="KW-0238">DNA-binding</keyword>
<dbReference type="EMBL" id="JBHUGY010000034">
    <property type="protein sequence ID" value="MFD2055842.1"/>
    <property type="molecule type" value="Genomic_DNA"/>
</dbReference>
<evidence type="ECO:0000256" key="1">
    <source>
        <dbReference type="ARBA" id="ARBA00023015"/>
    </source>
</evidence>
<sequence>MLECFELRTVIEPLAVRHSLPLATSKQLDRIEEIIDEFEGVRDLMLISQWNLRLHLAFYAPAGMSHLENMITRAHTIAQALYPYLHAAQRGADRNSGRA</sequence>
<organism evidence="5 6">
    <name type="scientific">Mesorhizobium calcicola</name>
    <dbReference type="NCBI Taxonomy" id="1300310"/>
    <lineage>
        <taxon>Bacteria</taxon>
        <taxon>Pseudomonadati</taxon>
        <taxon>Pseudomonadota</taxon>
        <taxon>Alphaproteobacteria</taxon>
        <taxon>Hyphomicrobiales</taxon>
        <taxon>Phyllobacteriaceae</taxon>
        <taxon>Mesorhizobium</taxon>
    </lineage>
</organism>
<dbReference type="Gene3D" id="1.20.120.530">
    <property type="entry name" value="GntR ligand-binding domain-like"/>
    <property type="match status" value="1"/>
</dbReference>
<evidence type="ECO:0000256" key="3">
    <source>
        <dbReference type="ARBA" id="ARBA00023163"/>
    </source>
</evidence>
<evidence type="ECO:0000313" key="5">
    <source>
        <dbReference type="EMBL" id="MFD2055842.1"/>
    </source>
</evidence>
<dbReference type="Pfam" id="PF07729">
    <property type="entry name" value="FCD"/>
    <property type="match status" value="1"/>
</dbReference>
<evidence type="ECO:0000259" key="4">
    <source>
        <dbReference type="Pfam" id="PF07729"/>
    </source>
</evidence>
<dbReference type="RefSeq" id="WP_379022457.1">
    <property type="nucleotide sequence ID" value="NZ_JBHUGY010000034.1"/>
</dbReference>
<evidence type="ECO:0000313" key="6">
    <source>
        <dbReference type="Proteomes" id="UP001597349"/>
    </source>
</evidence>
<dbReference type="InterPro" id="IPR008920">
    <property type="entry name" value="TF_FadR/GntR_C"/>
</dbReference>
<dbReference type="SUPFAM" id="SSF48008">
    <property type="entry name" value="GntR ligand-binding domain-like"/>
    <property type="match status" value="1"/>
</dbReference>
<evidence type="ECO:0000256" key="2">
    <source>
        <dbReference type="ARBA" id="ARBA00023125"/>
    </source>
</evidence>
<keyword evidence="3" id="KW-0804">Transcription</keyword>
<proteinExistence type="predicted"/>
<protein>
    <submittedName>
        <fullName evidence="5">FCD domain-containing protein</fullName>
    </submittedName>
</protein>
<keyword evidence="6" id="KW-1185">Reference proteome</keyword>
<reference evidence="6" key="1">
    <citation type="journal article" date="2019" name="Int. J. Syst. Evol. Microbiol.">
        <title>The Global Catalogue of Microorganisms (GCM) 10K type strain sequencing project: providing services to taxonomists for standard genome sequencing and annotation.</title>
        <authorList>
            <consortium name="The Broad Institute Genomics Platform"/>
            <consortium name="The Broad Institute Genome Sequencing Center for Infectious Disease"/>
            <person name="Wu L."/>
            <person name="Ma J."/>
        </authorList>
    </citation>
    <scope>NUCLEOTIDE SEQUENCE [LARGE SCALE GENOMIC DNA]</scope>
    <source>
        <strain evidence="6">CGMCC 1.16226</strain>
    </source>
</reference>
<dbReference type="Proteomes" id="UP001597349">
    <property type="component" value="Unassembled WGS sequence"/>
</dbReference>
<name>A0ABW4WK23_9HYPH</name>
<keyword evidence="1" id="KW-0805">Transcription regulation</keyword>
<dbReference type="InterPro" id="IPR011711">
    <property type="entry name" value="GntR_C"/>
</dbReference>